<feature type="signal peptide" evidence="1">
    <location>
        <begin position="1"/>
        <end position="25"/>
    </location>
</feature>
<comment type="caution">
    <text evidence="2">The sequence shown here is derived from an EMBL/GenBank/DDBJ whole genome shotgun (WGS) entry which is preliminary data.</text>
</comment>
<keyword evidence="3" id="KW-1185">Reference proteome</keyword>
<dbReference type="NCBIfam" id="TIGR02001">
    <property type="entry name" value="gcw_chp"/>
    <property type="match status" value="1"/>
</dbReference>
<accession>A0A368N3G4</accession>
<evidence type="ECO:0008006" key="4">
    <source>
        <dbReference type="Google" id="ProtNLM"/>
    </source>
</evidence>
<dbReference type="InterPro" id="IPR010239">
    <property type="entry name" value="CHP02001"/>
</dbReference>
<organism evidence="2 3">
    <name type="scientific">Corallincola holothuriorum</name>
    <dbReference type="NCBI Taxonomy" id="2282215"/>
    <lineage>
        <taxon>Bacteria</taxon>
        <taxon>Pseudomonadati</taxon>
        <taxon>Pseudomonadota</taxon>
        <taxon>Gammaproteobacteria</taxon>
        <taxon>Alteromonadales</taxon>
        <taxon>Psychromonadaceae</taxon>
        <taxon>Corallincola</taxon>
    </lineage>
</organism>
<feature type="chain" id="PRO_5017074844" description="Histidine kinase" evidence="1">
    <location>
        <begin position="26"/>
        <end position="236"/>
    </location>
</feature>
<gene>
    <name evidence="2" type="ORF">DU002_16715</name>
</gene>
<evidence type="ECO:0000313" key="3">
    <source>
        <dbReference type="Proteomes" id="UP000252558"/>
    </source>
</evidence>
<proteinExistence type="predicted"/>
<evidence type="ECO:0000313" key="2">
    <source>
        <dbReference type="EMBL" id="RCU45072.1"/>
    </source>
</evidence>
<keyword evidence="1" id="KW-0732">Signal</keyword>
<dbReference type="OrthoDB" id="9793561at2"/>
<evidence type="ECO:0000256" key="1">
    <source>
        <dbReference type="SAM" id="SignalP"/>
    </source>
</evidence>
<dbReference type="Proteomes" id="UP000252558">
    <property type="component" value="Unassembled WGS sequence"/>
</dbReference>
<reference evidence="2 3" key="1">
    <citation type="submission" date="2018-07" db="EMBL/GenBank/DDBJ databases">
        <title>Corallincola holothuriorum sp. nov., a new facultative anaerobe isolated from sea cucumber Apostichopus japonicus.</title>
        <authorList>
            <person name="Xia H."/>
        </authorList>
    </citation>
    <scope>NUCLEOTIDE SEQUENCE [LARGE SCALE GENOMIC DNA]</scope>
    <source>
        <strain evidence="2 3">C4</strain>
    </source>
</reference>
<sequence length="236" mass="24829">MKKALSLAISSVLGVAALASTNAYAIEGLSANASVTSNYLWRGVTQTDDGAAVQGGIDYEHSSGIYVGTWASNVDFGGDEVTGLDASYEADFYFGYAGAVGDFGYDVGYIYYAYPDDSAEIDLGEVYGSVSYSYFTVGAATLVNSGDDAFSDGQDDDWVYVYADAAFEISEGLELGLHVGNFSGDSAEDWFGDSYTDYSVSLSKGGFGLLVSKTDIDGGNLDDVKVAVSYAVDFDL</sequence>
<name>A0A368N3G4_9GAMM</name>
<dbReference type="Pfam" id="PF09694">
    <property type="entry name" value="Gcw_chp"/>
    <property type="match status" value="1"/>
</dbReference>
<dbReference type="RefSeq" id="WP_114339591.1">
    <property type="nucleotide sequence ID" value="NZ_QPID01000012.1"/>
</dbReference>
<dbReference type="EMBL" id="QPID01000012">
    <property type="protein sequence ID" value="RCU45072.1"/>
    <property type="molecule type" value="Genomic_DNA"/>
</dbReference>
<dbReference type="AlphaFoldDB" id="A0A368N3G4"/>
<protein>
    <recommendedName>
        <fullName evidence="4">Histidine kinase</fullName>
    </recommendedName>
</protein>